<dbReference type="InterPro" id="IPR024607">
    <property type="entry name" value="Sulfatase_CS"/>
</dbReference>
<dbReference type="InterPro" id="IPR050738">
    <property type="entry name" value="Sulfatase"/>
</dbReference>
<evidence type="ECO:0000313" key="8">
    <source>
        <dbReference type="EMBL" id="BCX46323.1"/>
    </source>
</evidence>
<dbReference type="InterPro" id="IPR000917">
    <property type="entry name" value="Sulfatase_N"/>
</dbReference>
<feature type="chain" id="PRO_5046412126" evidence="6">
    <location>
        <begin position="26"/>
        <end position="471"/>
    </location>
</feature>
<dbReference type="InterPro" id="IPR017850">
    <property type="entry name" value="Alkaline_phosphatase_core_sf"/>
</dbReference>
<evidence type="ECO:0000259" key="7">
    <source>
        <dbReference type="Pfam" id="PF00884"/>
    </source>
</evidence>
<dbReference type="Gene3D" id="3.40.720.10">
    <property type="entry name" value="Alkaline Phosphatase, subunit A"/>
    <property type="match status" value="1"/>
</dbReference>
<name>A0ABN6GYJ5_9BACT</name>
<protein>
    <submittedName>
        <fullName evidence="8">Arylsulfatase</fullName>
    </submittedName>
</protein>
<dbReference type="SUPFAM" id="SSF53649">
    <property type="entry name" value="Alkaline phosphatase-like"/>
    <property type="match status" value="1"/>
</dbReference>
<evidence type="ECO:0000256" key="3">
    <source>
        <dbReference type="ARBA" id="ARBA00022801"/>
    </source>
</evidence>
<evidence type="ECO:0000256" key="6">
    <source>
        <dbReference type="SAM" id="SignalP"/>
    </source>
</evidence>
<dbReference type="PANTHER" id="PTHR42693:SF53">
    <property type="entry name" value="ENDO-4-O-SULFATASE"/>
    <property type="match status" value="1"/>
</dbReference>
<comment type="similarity">
    <text evidence="1">Belongs to the sulfatase family.</text>
</comment>
<evidence type="ECO:0000313" key="9">
    <source>
        <dbReference type="Proteomes" id="UP001374893"/>
    </source>
</evidence>
<dbReference type="PROSITE" id="PS00523">
    <property type="entry name" value="SULFATASE_1"/>
    <property type="match status" value="1"/>
</dbReference>
<feature type="signal peptide" evidence="6">
    <location>
        <begin position="1"/>
        <end position="25"/>
    </location>
</feature>
<dbReference type="Pfam" id="PF00884">
    <property type="entry name" value="Sulfatase"/>
    <property type="match status" value="1"/>
</dbReference>
<dbReference type="CDD" id="cd16151">
    <property type="entry name" value="sulfatase_like"/>
    <property type="match status" value="1"/>
</dbReference>
<keyword evidence="4" id="KW-0106">Calcium</keyword>
<proteinExistence type="inferred from homology"/>
<evidence type="ECO:0000256" key="5">
    <source>
        <dbReference type="SAM" id="MobiDB-lite"/>
    </source>
</evidence>
<evidence type="ECO:0000256" key="1">
    <source>
        <dbReference type="ARBA" id="ARBA00008779"/>
    </source>
</evidence>
<keyword evidence="6" id="KW-0732">Signal</keyword>
<dbReference type="Proteomes" id="UP001374893">
    <property type="component" value="Chromosome"/>
</dbReference>
<feature type="compositionally biased region" description="Basic and acidic residues" evidence="5">
    <location>
        <begin position="452"/>
        <end position="462"/>
    </location>
</feature>
<evidence type="ECO:0000256" key="4">
    <source>
        <dbReference type="ARBA" id="ARBA00022837"/>
    </source>
</evidence>
<accession>A0ABN6GYJ5</accession>
<sequence length="471" mass="52930">MSLLRLRTSRLACLALAFVSSFANAARPPGEKPNIILIMADDVSWEAFGCYGAKDYRTPNIDRLASEGIRFEHCYSTPICTPSRVKLMTGQYNFRNYTHFGYLNPADRTFGHLMKEAGYKTAIAGKWQLNGLYNKLPGHDDPMRPGKAGFDEWMLWQVTTGKGGGKGGERFWSPPLEHNGRFVTMEENQGKYGPDLLCDFLCDFIERNREQPFFAYYPMVLVHDPFVPTPDTIGDAPRTHAANKEPKGAAAQKENFVAMVEYADKIVGRIDAKLRELGLAENTILMFTADNGTHTRITSRWNGMDITGGKGGMTDMGTHVPFVASWPGTAPKGAVYPDPIEFTDFYPTLLEAAGMKPGGNDPVDGRSFLPRLRGEPGNPRQWVLCHYQPYWGKKPGQFVRDQRFKLYRDGRFFEVPNDLRETNDLSKSDTGAKQRTELQSVLDKCPPAPKGDGQRNTKDRPTYPDWMDLVD</sequence>
<dbReference type="EMBL" id="AP024702">
    <property type="protein sequence ID" value="BCX46323.1"/>
    <property type="molecule type" value="Genomic_DNA"/>
</dbReference>
<reference evidence="8 9" key="1">
    <citation type="submission" date="2021-06" db="EMBL/GenBank/DDBJ databases">
        <title>Complete genome of Haloferula helveola possessing various polysaccharide degrading enzymes.</title>
        <authorList>
            <person name="Takami H."/>
            <person name="Huang C."/>
            <person name="Hamasaki K."/>
        </authorList>
    </citation>
    <scope>NUCLEOTIDE SEQUENCE [LARGE SCALE GENOMIC DNA]</scope>
    <source>
        <strain evidence="8 9">CN-1</strain>
    </source>
</reference>
<keyword evidence="2" id="KW-0479">Metal-binding</keyword>
<dbReference type="RefSeq" id="WP_338687823.1">
    <property type="nucleotide sequence ID" value="NZ_AP024702.1"/>
</dbReference>
<feature type="compositionally biased region" description="Basic and acidic residues" evidence="5">
    <location>
        <begin position="421"/>
        <end position="436"/>
    </location>
</feature>
<evidence type="ECO:0000256" key="2">
    <source>
        <dbReference type="ARBA" id="ARBA00022723"/>
    </source>
</evidence>
<organism evidence="8 9">
    <name type="scientific">Haloferula helveola</name>
    <dbReference type="NCBI Taxonomy" id="490095"/>
    <lineage>
        <taxon>Bacteria</taxon>
        <taxon>Pseudomonadati</taxon>
        <taxon>Verrucomicrobiota</taxon>
        <taxon>Verrucomicrobiia</taxon>
        <taxon>Verrucomicrobiales</taxon>
        <taxon>Verrucomicrobiaceae</taxon>
        <taxon>Haloferula</taxon>
    </lineage>
</organism>
<keyword evidence="3" id="KW-0378">Hydrolase</keyword>
<feature type="domain" description="Sulfatase N-terminal" evidence="7">
    <location>
        <begin position="33"/>
        <end position="355"/>
    </location>
</feature>
<keyword evidence="9" id="KW-1185">Reference proteome</keyword>
<gene>
    <name evidence="8" type="primary">arsA_3</name>
    <name evidence="8" type="ORF">HAHE_02310</name>
</gene>
<dbReference type="PANTHER" id="PTHR42693">
    <property type="entry name" value="ARYLSULFATASE FAMILY MEMBER"/>
    <property type="match status" value="1"/>
</dbReference>
<feature type="region of interest" description="Disordered" evidence="5">
    <location>
        <begin position="421"/>
        <end position="471"/>
    </location>
</feature>